<proteinExistence type="predicted"/>
<feature type="region of interest" description="Disordered" evidence="1">
    <location>
        <begin position="99"/>
        <end position="130"/>
    </location>
</feature>
<evidence type="ECO:0000256" key="1">
    <source>
        <dbReference type="SAM" id="MobiDB-lite"/>
    </source>
</evidence>
<sequence length="130" mass="13606">MILCSLKICGASHFTFRRPSPPRVSPPPAPGPRAAFSPPPAAGPARPPRLPASPAVRLFHALSLAPPPLPRGSGGRTPRRLASLLAGGGEAAMRRVAFRPAAPPPLDSAPPRRRPAPPLRAWLPSLPVEE</sequence>
<dbReference type="EMBL" id="CP144748">
    <property type="protein sequence ID" value="WVZ70274.1"/>
    <property type="molecule type" value="Genomic_DNA"/>
</dbReference>
<dbReference type="Proteomes" id="UP001341281">
    <property type="component" value="Chromosome 04"/>
</dbReference>
<gene>
    <name evidence="2" type="ORF">U9M48_018951</name>
</gene>
<dbReference type="AlphaFoldDB" id="A0AAQ3TAH1"/>
<organism evidence="2 3">
    <name type="scientific">Paspalum notatum var. saurae</name>
    <dbReference type="NCBI Taxonomy" id="547442"/>
    <lineage>
        <taxon>Eukaryota</taxon>
        <taxon>Viridiplantae</taxon>
        <taxon>Streptophyta</taxon>
        <taxon>Embryophyta</taxon>
        <taxon>Tracheophyta</taxon>
        <taxon>Spermatophyta</taxon>
        <taxon>Magnoliopsida</taxon>
        <taxon>Liliopsida</taxon>
        <taxon>Poales</taxon>
        <taxon>Poaceae</taxon>
        <taxon>PACMAD clade</taxon>
        <taxon>Panicoideae</taxon>
        <taxon>Andropogonodae</taxon>
        <taxon>Paspaleae</taxon>
        <taxon>Paspalinae</taxon>
        <taxon>Paspalum</taxon>
    </lineage>
</organism>
<protein>
    <submittedName>
        <fullName evidence="2">Uncharacterized protein</fullName>
    </submittedName>
</protein>
<reference evidence="2 3" key="1">
    <citation type="submission" date="2024-02" db="EMBL/GenBank/DDBJ databases">
        <title>High-quality chromosome-scale genome assembly of Pensacola bahiagrass (Paspalum notatum Flugge var. saurae).</title>
        <authorList>
            <person name="Vega J.M."/>
            <person name="Podio M."/>
            <person name="Orjuela J."/>
            <person name="Siena L.A."/>
            <person name="Pessino S.C."/>
            <person name="Combes M.C."/>
            <person name="Mariac C."/>
            <person name="Albertini E."/>
            <person name="Pupilli F."/>
            <person name="Ortiz J.P.A."/>
            <person name="Leblanc O."/>
        </authorList>
    </citation>
    <scope>NUCLEOTIDE SEQUENCE [LARGE SCALE GENOMIC DNA]</scope>
    <source>
        <strain evidence="2">R1</strain>
        <tissue evidence="2">Leaf</tissue>
    </source>
</reference>
<accession>A0AAQ3TAH1</accession>
<feature type="region of interest" description="Disordered" evidence="1">
    <location>
        <begin position="15"/>
        <end position="52"/>
    </location>
</feature>
<feature type="compositionally biased region" description="Pro residues" evidence="1">
    <location>
        <begin position="19"/>
        <end position="51"/>
    </location>
</feature>
<keyword evidence="3" id="KW-1185">Reference proteome</keyword>
<name>A0AAQ3TAH1_PASNO</name>
<evidence type="ECO:0000313" key="3">
    <source>
        <dbReference type="Proteomes" id="UP001341281"/>
    </source>
</evidence>
<feature type="compositionally biased region" description="Low complexity" evidence="1">
    <location>
        <begin position="119"/>
        <end position="130"/>
    </location>
</feature>
<evidence type="ECO:0000313" key="2">
    <source>
        <dbReference type="EMBL" id="WVZ70274.1"/>
    </source>
</evidence>